<dbReference type="EMBL" id="AP022572">
    <property type="protein sequence ID" value="BBX59086.1"/>
    <property type="molecule type" value="Genomic_DNA"/>
</dbReference>
<proteinExistence type="predicted"/>
<organism evidence="2 3">
    <name type="scientific">Mycobacterium shottsii</name>
    <dbReference type="NCBI Taxonomy" id="133549"/>
    <lineage>
        <taxon>Bacteria</taxon>
        <taxon>Bacillati</taxon>
        <taxon>Actinomycetota</taxon>
        <taxon>Actinomycetes</taxon>
        <taxon>Mycobacteriales</taxon>
        <taxon>Mycobacteriaceae</taxon>
        <taxon>Mycobacterium</taxon>
        <taxon>Mycobacterium ulcerans group</taxon>
    </lineage>
</organism>
<evidence type="ECO:0000313" key="2">
    <source>
        <dbReference type="EMBL" id="BBX59086.1"/>
    </source>
</evidence>
<sequence length="100" mass="10345">MATVTAHSNRGSCPYRTAAGCFQISMSGATLCFRVGGAGRVAEGEVGSGERTAILSGGNPTMPTGPPQGRVPTNGATLWKRKQFGMASPPDPRTHTAQIR</sequence>
<accession>A0A7I7LGD1</accession>
<dbReference type="Proteomes" id="UP000467164">
    <property type="component" value="Chromosome"/>
</dbReference>
<gene>
    <name evidence="2" type="ORF">MSHO_44310</name>
</gene>
<protein>
    <submittedName>
        <fullName evidence="2">Uncharacterized protein</fullName>
    </submittedName>
</protein>
<evidence type="ECO:0000313" key="3">
    <source>
        <dbReference type="Proteomes" id="UP000467164"/>
    </source>
</evidence>
<dbReference type="AlphaFoldDB" id="A0A7I7LGD1"/>
<feature type="region of interest" description="Disordered" evidence="1">
    <location>
        <begin position="55"/>
        <end position="75"/>
    </location>
</feature>
<name>A0A7I7LGD1_9MYCO</name>
<reference evidence="2 3" key="1">
    <citation type="journal article" date="2019" name="Emerg. Microbes Infect.">
        <title>Comprehensive subspecies identification of 175 nontuberculous mycobacteria species based on 7547 genomic profiles.</title>
        <authorList>
            <person name="Matsumoto Y."/>
            <person name="Kinjo T."/>
            <person name="Motooka D."/>
            <person name="Nabeya D."/>
            <person name="Jung N."/>
            <person name="Uechi K."/>
            <person name="Horii T."/>
            <person name="Iida T."/>
            <person name="Fujita J."/>
            <person name="Nakamura S."/>
        </authorList>
    </citation>
    <scope>NUCLEOTIDE SEQUENCE [LARGE SCALE GENOMIC DNA]</scope>
    <source>
        <strain evidence="2 3">JCM 12657</strain>
    </source>
</reference>
<evidence type="ECO:0000256" key="1">
    <source>
        <dbReference type="SAM" id="MobiDB-lite"/>
    </source>
</evidence>
<dbReference type="KEGG" id="msho:MSHO_44310"/>
<keyword evidence="3" id="KW-1185">Reference proteome</keyword>